<organism evidence="2 3">
    <name type="scientific">Hymenobacter glacieicola</name>
    <dbReference type="NCBI Taxonomy" id="1562124"/>
    <lineage>
        <taxon>Bacteria</taxon>
        <taxon>Pseudomonadati</taxon>
        <taxon>Bacteroidota</taxon>
        <taxon>Cytophagia</taxon>
        <taxon>Cytophagales</taxon>
        <taxon>Hymenobacteraceae</taxon>
        <taxon>Hymenobacter</taxon>
    </lineage>
</organism>
<gene>
    <name evidence="2" type="ORF">GCM10011378_40920</name>
</gene>
<proteinExistence type="predicted"/>
<comment type="caution">
    <text evidence="2">The sequence shown here is derived from an EMBL/GenBank/DDBJ whole genome shotgun (WGS) entry which is preliminary data.</text>
</comment>
<dbReference type="Proteomes" id="UP000601361">
    <property type="component" value="Unassembled WGS sequence"/>
</dbReference>
<feature type="transmembrane region" description="Helical" evidence="1">
    <location>
        <begin position="43"/>
        <end position="64"/>
    </location>
</feature>
<keyword evidence="3" id="KW-1185">Reference proteome</keyword>
<keyword evidence="1" id="KW-0812">Transmembrane</keyword>
<dbReference type="EMBL" id="BMGS01000016">
    <property type="protein sequence ID" value="GGG60711.1"/>
    <property type="molecule type" value="Genomic_DNA"/>
</dbReference>
<evidence type="ECO:0000313" key="2">
    <source>
        <dbReference type="EMBL" id="GGG60711.1"/>
    </source>
</evidence>
<accession>A0ABQ1X5C6</accession>
<reference evidence="3" key="1">
    <citation type="journal article" date="2019" name="Int. J. Syst. Evol. Microbiol.">
        <title>The Global Catalogue of Microorganisms (GCM) 10K type strain sequencing project: providing services to taxonomists for standard genome sequencing and annotation.</title>
        <authorList>
            <consortium name="The Broad Institute Genomics Platform"/>
            <consortium name="The Broad Institute Genome Sequencing Center for Infectious Disease"/>
            <person name="Wu L."/>
            <person name="Ma J."/>
        </authorList>
    </citation>
    <scope>NUCLEOTIDE SEQUENCE [LARGE SCALE GENOMIC DNA]</scope>
    <source>
        <strain evidence="3">CGMCC 1.12990</strain>
    </source>
</reference>
<name>A0ABQ1X5C6_9BACT</name>
<evidence type="ECO:0000313" key="3">
    <source>
        <dbReference type="Proteomes" id="UP000601361"/>
    </source>
</evidence>
<keyword evidence="1" id="KW-0472">Membrane</keyword>
<feature type="transmembrane region" description="Helical" evidence="1">
    <location>
        <begin position="104"/>
        <end position="126"/>
    </location>
</feature>
<keyword evidence="1" id="KW-1133">Transmembrane helix</keyword>
<feature type="transmembrane region" description="Helical" evidence="1">
    <location>
        <begin position="132"/>
        <end position="152"/>
    </location>
</feature>
<dbReference type="RefSeq" id="WP_188559722.1">
    <property type="nucleotide sequence ID" value="NZ_BMGS01000016.1"/>
</dbReference>
<protein>
    <submittedName>
        <fullName evidence="2">Uncharacterized protein</fullName>
    </submittedName>
</protein>
<sequence length="161" mass="18078">MPTKIIDKLTDAVGRVHDFLFDVRFSPHSPGGVVSTPTPTGRAVITALNIVAYFVFCYFAAFFAQAVTGVKIDFNDINRILLTIFFIKKAAKIILQPTNPMRQLIVLLFSVAVAMIGYTIHGSIFWSIVDFIFSPIALIKWLICHELTLTVLHQTFDFLLK</sequence>
<evidence type="ECO:0000256" key="1">
    <source>
        <dbReference type="SAM" id="Phobius"/>
    </source>
</evidence>